<name>B8AIM0_ORYSI</name>
<dbReference type="HOGENOM" id="CLU_1878848_0_0_1"/>
<dbReference type="AlphaFoldDB" id="B8AIM0"/>
<evidence type="ECO:0000313" key="2">
    <source>
        <dbReference type="EMBL" id="EEC73260.1"/>
    </source>
</evidence>
<dbReference type="Gramene" id="BGIOSGA006389-TA">
    <property type="protein sequence ID" value="BGIOSGA006389-PA"/>
    <property type="gene ID" value="BGIOSGA006389"/>
</dbReference>
<accession>B8AIM0</accession>
<evidence type="ECO:0000313" key="3">
    <source>
        <dbReference type="Proteomes" id="UP000007015"/>
    </source>
</evidence>
<proteinExistence type="predicted"/>
<gene>
    <name evidence="2" type="ORF">OsI_07392</name>
</gene>
<feature type="compositionally biased region" description="Low complexity" evidence="1">
    <location>
        <begin position="42"/>
        <end position="61"/>
    </location>
</feature>
<dbReference type="EMBL" id="CM000127">
    <property type="protein sequence ID" value="EEC73260.1"/>
    <property type="molecule type" value="Genomic_DNA"/>
</dbReference>
<protein>
    <submittedName>
        <fullName evidence="2">Uncharacterized protein</fullName>
    </submittedName>
</protein>
<evidence type="ECO:0000256" key="1">
    <source>
        <dbReference type="SAM" id="MobiDB-lite"/>
    </source>
</evidence>
<reference evidence="2 3" key="1">
    <citation type="journal article" date="2005" name="PLoS Biol.">
        <title>The genomes of Oryza sativa: a history of duplications.</title>
        <authorList>
            <person name="Yu J."/>
            <person name="Wang J."/>
            <person name="Lin W."/>
            <person name="Li S."/>
            <person name="Li H."/>
            <person name="Zhou J."/>
            <person name="Ni P."/>
            <person name="Dong W."/>
            <person name="Hu S."/>
            <person name="Zeng C."/>
            <person name="Zhang J."/>
            <person name="Zhang Y."/>
            <person name="Li R."/>
            <person name="Xu Z."/>
            <person name="Li S."/>
            <person name="Li X."/>
            <person name="Zheng H."/>
            <person name="Cong L."/>
            <person name="Lin L."/>
            <person name="Yin J."/>
            <person name="Geng J."/>
            <person name="Li G."/>
            <person name="Shi J."/>
            <person name="Liu J."/>
            <person name="Lv H."/>
            <person name="Li J."/>
            <person name="Wang J."/>
            <person name="Deng Y."/>
            <person name="Ran L."/>
            <person name="Shi X."/>
            <person name="Wang X."/>
            <person name="Wu Q."/>
            <person name="Li C."/>
            <person name="Ren X."/>
            <person name="Wang J."/>
            <person name="Wang X."/>
            <person name="Li D."/>
            <person name="Liu D."/>
            <person name="Zhang X."/>
            <person name="Ji Z."/>
            <person name="Zhao W."/>
            <person name="Sun Y."/>
            <person name="Zhang Z."/>
            <person name="Bao J."/>
            <person name="Han Y."/>
            <person name="Dong L."/>
            <person name="Ji J."/>
            <person name="Chen P."/>
            <person name="Wu S."/>
            <person name="Liu J."/>
            <person name="Xiao Y."/>
            <person name="Bu D."/>
            <person name="Tan J."/>
            <person name="Yang L."/>
            <person name="Ye C."/>
            <person name="Zhang J."/>
            <person name="Xu J."/>
            <person name="Zhou Y."/>
            <person name="Yu Y."/>
            <person name="Zhang B."/>
            <person name="Zhuang S."/>
            <person name="Wei H."/>
            <person name="Liu B."/>
            <person name="Lei M."/>
            <person name="Yu H."/>
            <person name="Li Y."/>
            <person name="Xu H."/>
            <person name="Wei S."/>
            <person name="He X."/>
            <person name="Fang L."/>
            <person name="Zhang Z."/>
            <person name="Zhang Y."/>
            <person name="Huang X."/>
            <person name="Su Z."/>
            <person name="Tong W."/>
            <person name="Li J."/>
            <person name="Tong Z."/>
            <person name="Li S."/>
            <person name="Ye J."/>
            <person name="Wang L."/>
            <person name="Fang L."/>
            <person name="Lei T."/>
            <person name="Chen C."/>
            <person name="Chen H."/>
            <person name="Xu Z."/>
            <person name="Li H."/>
            <person name="Huang H."/>
            <person name="Zhang F."/>
            <person name="Xu H."/>
            <person name="Li N."/>
            <person name="Zhao C."/>
            <person name="Li S."/>
            <person name="Dong L."/>
            <person name="Huang Y."/>
            <person name="Li L."/>
            <person name="Xi Y."/>
            <person name="Qi Q."/>
            <person name="Li W."/>
            <person name="Zhang B."/>
            <person name="Hu W."/>
            <person name="Zhang Y."/>
            <person name="Tian X."/>
            <person name="Jiao Y."/>
            <person name="Liang X."/>
            <person name="Jin J."/>
            <person name="Gao L."/>
            <person name="Zheng W."/>
            <person name="Hao B."/>
            <person name="Liu S."/>
            <person name="Wang W."/>
            <person name="Yuan L."/>
            <person name="Cao M."/>
            <person name="McDermott J."/>
            <person name="Samudrala R."/>
            <person name="Wang J."/>
            <person name="Wong G.K."/>
            <person name="Yang H."/>
        </authorList>
    </citation>
    <scope>NUCLEOTIDE SEQUENCE [LARGE SCALE GENOMIC DNA]</scope>
    <source>
        <strain evidence="3">cv. 93-11</strain>
    </source>
</reference>
<keyword evidence="3" id="KW-1185">Reference proteome</keyword>
<dbReference type="Proteomes" id="UP000007015">
    <property type="component" value="Chromosome 2"/>
</dbReference>
<organism evidence="2 3">
    <name type="scientific">Oryza sativa subsp. indica</name>
    <name type="common">Rice</name>
    <dbReference type="NCBI Taxonomy" id="39946"/>
    <lineage>
        <taxon>Eukaryota</taxon>
        <taxon>Viridiplantae</taxon>
        <taxon>Streptophyta</taxon>
        <taxon>Embryophyta</taxon>
        <taxon>Tracheophyta</taxon>
        <taxon>Spermatophyta</taxon>
        <taxon>Magnoliopsida</taxon>
        <taxon>Liliopsida</taxon>
        <taxon>Poales</taxon>
        <taxon>Poaceae</taxon>
        <taxon>BOP clade</taxon>
        <taxon>Oryzoideae</taxon>
        <taxon>Oryzeae</taxon>
        <taxon>Oryzinae</taxon>
        <taxon>Oryza</taxon>
        <taxon>Oryza sativa</taxon>
    </lineage>
</organism>
<feature type="region of interest" description="Disordered" evidence="1">
    <location>
        <begin position="25"/>
        <end position="73"/>
    </location>
</feature>
<sequence length="136" mass="14457">MARGGVLDECLYSYELVGGAAVETEQRNAASLASTPWEEEPSAAANPTSASPCSMATTDSSRPTRRSSLPGHPKMTWAAPLLLITPSLEALSSPRSSLENPLVGSDLHHLRLPYLAPFPTPPPPLQPGKRGLARQF</sequence>